<gene>
    <name evidence="1" type="ORF">GCM10008905_02770</name>
</gene>
<organism evidence="1 2">
    <name type="scientific">Clostridium malenominatum</name>
    <dbReference type="NCBI Taxonomy" id="1539"/>
    <lineage>
        <taxon>Bacteria</taxon>
        <taxon>Bacillati</taxon>
        <taxon>Bacillota</taxon>
        <taxon>Clostridia</taxon>
        <taxon>Eubacteriales</taxon>
        <taxon>Clostridiaceae</taxon>
        <taxon>Clostridium</taxon>
    </lineage>
</organism>
<name>A0ABP3TTG4_9CLOT</name>
<proteinExistence type="predicted"/>
<keyword evidence="2" id="KW-1185">Reference proteome</keyword>
<comment type="caution">
    <text evidence="1">The sequence shown here is derived from an EMBL/GenBank/DDBJ whole genome shotgun (WGS) entry which is preliminary data.</text>
</comment>
<evidence type="ECO:0000313" key="2">
    <source>
        <dbReference type="Proteomes" id="UP001500339"/>
    </source>
</evidence>
<protein>
    <recommendedName>
        <fullName evidence="3">XkdX family protein</fullName>
    </recommendedName>
</protein>
<dbReference type="Proteomes" id="UP001500339">
    <property type="component" value="Unassembled WGS sequence"/>
</dbReference>
<accession>A0ABP3TTG4</accession>
<dbReference type="EMBL" id="BAAACF010000001">
    <property type="protein sequence ID" value="GAA0717283.1"/>
    <property type="molecule type" value="Genomic_DNA"/>
</dbReference>
<evidence type="ECO:0008006" key="3">
    <source>
        <dbReference type="Google" id="ProtNLM"/>
    </source>
</evidence>
<reference evidence="2" key="1">
    <citation type="journal article" date="2019" name="Int. J. Syst. Evol. Microbiol.">
        <title>The Global Catalogue of Microorganisms (GCM) 10K type strain sequencing project: providing services to taxonomists for standard genome sequencing and annotation.</title>
        <authorList>
            <consortium name="The Broad Institute Genomics Platform"/>
            <consortium name="The Broad Institute Genome Sequencing Center for Infectious Disease"/>
            <person name="Wu L."/>
            <person name="Ma J."/>
        </authorList>
    </citation>
    <scope>NUCLEOTIDE SEQUENCE [LARGE SCALE GENOMIC DNA]</scope>
    <source>
        <strain evidence="2">JCM 1405</strain>
    </source>
</reference>
<sequence>MLYNALKNLIVNKRYEKEDMNNKLDIFLAFDRITLEQYTELYGLVNPEVVAE</sequence>
<evidence type="ECO:0000313" key="1">
    <source>
        <dbReference type="EMBL" id="GAA0717283.1"/>
    </source>
</evidence>
<dbReference type="RefSeq" id="WP_343765674.1">
    <property type="nucleotide sequence ID" value="NZ_BAAACF010000001.1"/>
</dbReference>